<gene>
    <name evidence="2" type="ORF">IV454_29980</name>
</gene>
<dbReference type="Pfam" id="PF10096">
    <property type="entry name" value="DUF2334"/>
    <property type="match status" value="1"/>
</dbReference>
<dbReference type="InterPro" id="IPR011330">
    <property type="entry name" value="Glyco_hydro/deAcase_b/a-brl"/>
</dbReference>
<dbReference type="CDD" id="cd11374">
    <property type="entry name" value="CE4_u10"/>
    <property type="match status" value="1"/>
</dbReference>
<dbReference type="RefSeq" id="WP_206089274.1">
    <property type="nucleotide sequence ID" value="NZ_CP065053.1"/>
</dbReference>
<dbReference type="EMBL" id="CP065053">
    <property type="protein sequence ID" value="QPI49607.1"/>
    <property type="molecule type" value="Genomic_DNA"/>
</dbReference>
<protein>
    <submittedName>
        <fullName evidence="2">Polysaccharide deacetylase family protein</fullName>
    </submittedName>
</protein>
<dbReference type="Gene3D" id="3.20.20.370">
    <property type="entry name" value="Glycoside hydrolase/deacetylase"/>
    <property type="match status" value="1"/>
</dbReference>
<feature type="compositionally biased region" description="Polar residues" evidence="1">
    <location>
        <begin position="259"/>
        <end position="270"/>
    </location>
</feature>
<organism evidence="2 3">
    <name type="scientific">Massilia antarctica</name>
    <dbReference type="NCBI Taxonomy" id="2765360"/>
    <lineage>
        <taxon>Bacteria</taxon>
        <taxon>Pseudomonadati</taxon>
        <taxon>Pseudomonadota</taxon>
        <taxon>Betaproteobacteria</taxon>
        <taxon>Burkholderiales</taxon>
        <taxon>Oxalobacteraceae</taxon>
        <taxon>Telluria group</taxon>
        <taxon>Massilia</taxon>
    </lineage>
</organism>
<evidence type="ECO:0000256" key="1">
    <source>
        <dbReference type="SAM" id="MobiDB-lite"/>
    </source>
</evidence>
<sequence>MSAPLNEQAALCVVIHDVAPATWPDCRRLLLAVRAVADIPVTWLAVPRWHGGGGRSLACDATLDSLLADGHEIALHGYTHVDTAAPGGGWRGRFLRSVYTEGEGEFAALDPDEARRRIELGLAWFDERGWPVSGFVAPAWLLSDGAWEAVRSYPFLYTTTWSHFHLLMPAPSPPALLSPSLVYAARNRTGRIVSPRLAWTLARLLHASPLIRLALHPRDARHPALVRHAQQLINHLLQSRVALTKSGFARQWGADLTSKAPNSRPATSATGPGRRHSADSRSARDRPAR</sequence>
<keyword evidence="3" id="KW-1185">Reference proteome</keyword>
<evidence type="ECO:0000313" key="2">
    <source>
        <dbReference type="EMBL" id="QPI49607.1"/>
    </source>
</evidence>
<proteinExistence type="predicted"/>
<dbReference type="Proteomes" id="UP000662888">
    <property type="component" value="Chromosome"/>
</dbReference>
<name>A0AA49A893_9BURK</name>
<reference evidence="2 3" key="1">
    <citation type="submission" date="2020-11" db="EMBL/GenBank/DDBJ databases">
        <authorList>
            <person name="Sun Q."/>
        </authorList>
    </citation>
    <scope>NUCLEOTIDE SEQUENCE [LARGE SCALE GENOMIC DNA]</scope>
    <source>
        <strain evidence="2 3">P8398</strain>
    </source>
</reference>
<dbReference type="InterPro" id="IPR018763">
    <property type="entry name" value="DUF2334"/>
</dbReference>
<evidence type="ECO:0000313" key="3">
    <source>
        <dbReference type="Proteomes" id="UP000662888"/>
    </source>
</evidence>
<feature type="region of interest" description="Disordered" evidence="1">
    <location>
        <begin position="254"/>
        <end position="289"/>
    </location>
</feature>
<dbReference type="SUPFAM" id="SSF88713">
    <property type="entry name" value="Glycoside hydrolase/deacetylase"/>
    <property type="match status" value="1"/>
</dbReference>
<feature type="compositionally biased region" description="Basic and acidic residues" evidence="1">
    <location>
        <begin position="276"/>
        <end position="289"/>
    </location>
</feature>
<accession>A0AA49A893</accession>